<gene>
    <name evidence="1" type="ORF">AB1Y20_010626</name>
</gene>
<reference evidence="1 2" key="1">
    <citation type="journal article" date="2024" name="Science">
        <title>Giant polyketide synthase enzymes in the biosynthesis of giant marine polyether toxins.</title>
        <authorList>
            <person name="Fallon T.R."/>
            <person name="Shende V.V."/>
            <person name="Wierzbicki I.H."/>
            <person name="Pendleton A.L."/>
            <person name="Watervoot N.F."/>
            <person name="Auber R.P."/>
            <person name="Gonzalez D.J."/>
            <person name="Wisecaver J.H."/>
            <person name="Moore B.S."/>
        </authorList>
    </citation>
    <scope>NUCLEOTIDE SEQUENCE [LARGE SCALE GENOMIC DNA]</scope>
    <source>
        <strain evidence="1 2">12B1</strain>
    </source>
</reference>
<protein>
    <submittedName>
        <fullName evidence="1">Uncharacterized protein</fullName>
    </submittedName>
</protein>
<name>A0AB34IQ81_PRYPA</name>
<evidence type="ECO:0000313" key="1">
    <source>
        <dbReference type="EMBL" id="KAL1504217.1"/>
    </source>
</evidence>
<proteinExistence type="predicted"/>
<sequence length="95" mass="10733">MQAVREGLLAMATGAAAGGAASFLVLRQVWLRAQHQGDLCDAAADSLRTARGESSQLQQPRMEIPSLYELRLRRELMNAWNEQVWYAYNVLKRWA</sequence>
<dbReference type="EMBL" id="JBGBPQ010000020">
    <property type="protein sequence ID" value="KAL1504217.1"/>
    <property type="molecule type" value="Genomic_DNA"/>
</dbReference>
<evidence type="ECO:0000313" key="2">
    <source>
        <dbReference type="Proteomes" id="UP001515480"/>
    </source>
</evidence>
<comment type="caution">
    <text evidence="1">The sequence shown here is derived from an EMBL/GenBank/DDBJ whole genome shotgun (WGS) entry which is preliminary data.</text>
</comment>
<keyword evidence="2" id="KW-1185">Reference proteome</keyword>
<dbReference type="AlphaFoldDB" id="A0AB34IQ81"/>
<dbReference type="Proteomes" id="UP001515480">
    <property type="component" value="Unassembled WGS sequence"/>
</dbReference>
<organism evidence="1 2">
    <name type="scientific">Prymnesium parvum</name>
    <name type="common">Toxic golden alga</name>
    <dbReference type="NCBI Taxonomy" id="97485"/>
    <lineage>
        <taxon>Eukaryota</taxon>
        <taxon>Haptista</taxon>
        <taxon>Haptophyta</taxon>
        <taxon>Prymnesiophyceae</taxon>
        <taxon>Prymnesiales</taxon>
        <taxon>Prymnesiaceae</taxon>
        <taxon>Prymnesium</taxon>
    </lineage>
</organism>
<accession>A0AB34IQ81</accession>